<dbReference type="Pfam" id="PF00072">
    <property type="entry name" value="Response_reg"/>
    <property type="match status" value="1"/>
</dbReference>
<reference evidence="20 21" key="1">
    <citation type="submission" date="2024-03" db="EMBL/GenBank/DDBJ databases">
        <title>Pseudomonas juntendi.</title>
        <authorList>
            <person name="Liu Y."/>
        </authorList>
    </citation>
    <scope>NUCLEOTIDE SEQUENCE [LARGE SCALE GENOMIC DNA]</scope>
    <source>
        <strain evidence="20 21">L4046hy</strain>
    </source>
</reference>
<feature type="modified residue" description="4-aspartylphosphate" evidence="15">
    <location>
        <position position="790"/>
    </location>
</feature>
<gene>
    <name evidence="20" type="ORF">V9385_03580</name>
</gene>
<evidence type="ECO:0000256" key="10">
    <source>
        <dbReference type="ARBA" id="ARBA00022840"/>
    </source>
</evidence>
<evidence type="ECO:0000256" key="5">
    <source>
        <dbReference type="ARBA" id="ARBA00022519"/>
    </source>
</evidence>
<dbReference type="InterPro" id="IPR036097">
    <property type="entry name" value="HisK_dim/P_sf"/>
</dbReference>
<evidence type="ECO:0000256" key="13">
    <source>
        <dbReference type="ARBA" id="ARBA00023136"/>
    </source>
</evidence>
<evidence type="ECO:0000256" key="8">
    <source>
        <dbReference type="ARBA" id="ARBA00022692"/>
    </source>
</evidence>
<dbReference type="EC" id="2.7.13.3" evidence="3"/>
<organism evidence="20 21">
    <name type="scientific">Pseudomonas juntendi</name>
    <dbReference type="NCBI Taxonomy" id="2666183"/>
    <lineage>
        <taxon>Bacteria</taxon>
        <taxon>Pseudomonadati</taxon>
        <taxon>Pseudomonadota</taxon>
        <taxon>Gammaproteobacteria</taxon>
        <taxon>Pseudomonadales</taxon>
        <taxon>Pseudomonadaceae</taxon>
        <taxon>Pseudomonas</taxon>
    </lineage>
</organism>
<dbReference type="InterPro" id="IPR003661">
    <property type="entry name" value="HisK_dim/P_dom"/>
</dbReference>
<comment type="catalytic activity">
    <reaction evidence="1">
        <text>ATP + protein L-histidine = ADP + protein N-phospho-L-histidine.</text>
        <dbReference type="EC" id="2.7.13.3"/>
    </reaction>
</comment>
<evidence type="ECO:0000256" key="6">
    <source>
        <dbReference type="ARBA" id="ARBA00022553"/>
    </source>
</evidence>
<feature type="domain" description="Response regulatory" evidence="18">
    <location>
        <begin position="741"/>
        <end position="855"/>
    </location>
</feature>
<dbReference type="CDD" id="cd17546">
    <property type="entry name" value="REC_hyHK_CKI1_RcsC-like"/>
    <property type="match status" value="1"/>
</dbReference>
<keyword evidence="12" id="KW-0902">Two-component regulatory system</keyword>
<accession>A0ABZ2JIQ9</accession>
<evidence type="ECO:0000256" key="14">
    <source>
        <dbReference type="PROSITE-ProRule" id="PRU00110"/>
    </source>
</evidence>
<dbReference type="InterPro" id="IPR008207">
    <property type="entry name" value="Sig_transdc_His_kin_Hpt_dom"/>
</dbReference>
<dbReference type="PANTHER" id="PTHR43047">
    <property type="entry name" value="TWO-COMPONENT HISTIDINE PROTEIN KINASE"/>
    <property type="match status" value="1"/>
</dbReference>
<evidence type="ECO:0000256" key="9">
    <source>
        <dbReference type="ARBA" id="ARBA00022777"/>
    </source>
</evidence>
<feature type="transmembrane region" description="Helical" evidence="16">
    <location>
        <begin position="338"/>
        <end position="357"/>
    </location>
</feature>
<dbReference type="InterPro" id="IPR005467">
    <property type="entry name" value="His_kinase_dom"/>
</dbReference>
<keyword evidence="10 20" id="KW-0547">Nucleotide-binding</keyword>
<feature type="modified residue" description="Phosphohistidine" evidence="14">
    <location>
        <position position="914"/>
    </location>
</feature>
<proteinExistence type="predicted"/>
<dbReference type="Gene3D" id="1.10.287.130">
    <property type="match status" value="1"/>
</dbReference>
<dbReference type="SUPFAM" id="SSF55874">
    <property type="entry name" value="ATPase domain of HSP90 chaperone/DNA topoisomerase II/histidine kinase"/>
    <property type="match status" value="1"/>
</dbReference>
<feature type="domain" description="HPt" evidence="19">
    <location>
        <begin position="875"/>
        <end position="972"/>
    </location>
</feature>
<dbReference type="InterPro" id="IPR011006">
    <property type="entry name" value="CheY-like_superfamily"/>
</dbReference>
<dbReference type="Proteomes" id="UP001375228">
    <property type="component" value="Chromosome"/>
</dbReference>
<dbReference type="InterPro" id="IPR036890">
    <property type="entry name" value="HATPase_C_sf"/>
</dbReference>
<dbReference type="PROSITE" id="PS50894">
    <property type="entry name" value="HPT"/>
    <property type="match status" value="1"/>
</dbReference>
<dbReference type="Pfam" id="PF01627">
    <property type="entry name" value="Hpt"/>
    <property type="match status" value="1"/>
</dbReference>
<keyword evidence="6 15" id="KW-0597">Phosphoprotein</keyword>
<evidence type="ECO:0000256" key="11">
    <source>
        <dbReference type="ARBA" id="ARBA00022989"/>
    </source>
</evidence>
<dbReference type="SMART" id="SM00387">
    <property type="entry name" value="HATPase_c"/>
    <property type="match status" value="1"/>
</dbReference>
<evidence type="ECO:0000256" key="12">
    <source>
        <dbReference type="ARBA" id="ARBA00023012"/>
    </source>
</evidence>
<evidence type="ECO:0000259" key="17">
    <source>
        <dbReference type="PROSITE" id="PS50109"/>
    </source>
</evidence>
<keyword evidence="8 16" id="KW-0812">Transmembrane</keyword>
<dbReference type="PROSITE" id="PS50109">
    <property type="entry name" value="HIS_KIN"/>
    <property type="match status" value="1"/>
</dbReference>
<dbReference type="SMART" id="SM00448">
    <property type="entry name" value="REC"/>
    <property type="match status" value="1"/>
</dbReference>
<evidence type="ECO:0000256" key="1">
    <source>
        <dbReference type="ARBA" id="ARBA00000085"/>
    </source>
</evidence>
<dbReference type="Pfam" id="PF02518">
    <property type="entry name" value="HATPase_c"/>
    <property type="match status" value="1"/>
</dbReference>
<protein>
    <recommendedName>
        <fullName evidence="3">histidine kinase</fullName>
        <ecNumber evidence="3">2.7.13.3</ecNumber>
    </recommendedName>
</protein>
<sequence length="972" mass="106771">MSTINTMKNASLRMDKLARSSQRLNKAILLLSGLLLLLSSTCYWAVSRLLESEQQRLELHFARVIEIIHEHELFLRNLTNSLPPNGELPPPVRQGVMLLDSVSTDGRTLTKAKGFELSLPFTIAYTGDFRPEEVSGALGLGLRLTDYYGGFWARSFYASPQLFVLEQGTGASIAVPAAGDQRQHQPLLPRHYVTVVDRLVKLLAQPDLPLDQRVHWVRAPARLYNDNLRMVALMGLGPAHTLKPSATGEHLMALAAVMDTEQVDEFERVLRLSVYNQFTLISPDGKVLMGERSDGDPAPLGLSFNRNGLRFKMISSSGDSWTGLYAISYRDFLRYAKWPLLGLGLTIIAAVLLGLWVNHWYKSRIVRPAQRAQVRLAESEAFSRIILHNVPVGLCVVRRHDHRVLLENERAAQLGVTAAVLQLLRDNHGDEAPGELCLLVDERYVQVVAVATRYDGEDVFLCGCNDITRHVDEQLQLNQAHQRATAANEAKTVFLATMSHEIRTPLYGVLGNLELLSLTELNERQRHYLQIIENSSAVLFQLISNVLDVTKIESGQMAFEHAAFDPRQLVDDAQASFKATAQGKGLQLDAEIDAQVPAQVQGDAGRIRQILHNLLGNAIKFTPSGRVRLRLIVHERNAQDVLLQWQVTDTGKGIPEKALEHLFKPFYQVSAGQEGGAGLGLSICARLSESMGGTMRVVSEPGLGSSFSLFIRLPVVIALSQAVKAVPRVVSQAASAPLKLCVLVAEDNPVSQAVLREQLEAIGVSPTVAADGQQALQLWQSKTFDLVITDINMPKVNGYELARQLREAGVQAPIIGITANALREEGERCLQAGMNAWVVKPLSLGALRQVLMSHCHGLSEPYVANDSGKEDFSGWLSLSQPMRKLLAQTLASDIAQLEGGVTEHDAVLVQQRLHSLGGALASVNATALCSECLRLENMLQELPLDVRVSEQVIALCGRLAKVAQRLSDEIPG</sequence>
<dbReference type="SMART" id="SM00388">
    <property type="entry name" value="HisKA"/>
    <property type="match status" value="1"/>
</dbReference>
<evidence type="ECO:0000256" key="4">
    <source>
        <dbReference type="ARBA" id="ARBA00022475"/>
    </source>
</evidence>
<evidence type="ECO:0000256" key="7">
    <source>
        <dbReference type="ARBA" id="ARBA00022679"/>
    </source>
</evidence>
<evidence type="ECO:0000256" key="16">
    <source>
        <dbReference type="SAM" id="Phobius"/>
    </source>
</evidence>
<evidence type="ECO:0000259" key="19">
    <source>
        <dbReference type="PROSITE" id="PS50894"/>
    </source>
</evidence>
<keyword evidence="10 20" id="KW-0067">ATP-binding</keyword>
<dbReference type="SUPFAM" id="SSF47384">
    <property type="entry name" value="Homodimeric domain of signal transducing histidine kinase"/>
    <property type="match status" value="1"/>
</dbReference>
<keyword evidence="11 16" id="KW-1133">Transmembrane helix</keyword>
<comment type="subcellular location">
    <subcellularLocation>
        <location evidence="2">Cell inner membrane</location>
        <topology evidence="2">Multi-pass membrane protein</topology>
    </subcellularLocation>
</comment>
<evidence type="ECO:0000313" key="21">
    <source>
        <dbReference type="Proteomes" id="UP001375228"/>
    </source>
</evidence>
<dbReference type="InterPro" id="IPR003594">
    <property type="entry name" value="HATPase_dom"/>
</dbReference>
<name>A0ABZ2JIQ9_9PSED</name>
<dbReference type="InterPro" id="IPR036641">
    <property type="entry name" value="HPT_dom_sf"/>
</dbReference>
<keyword evidence="9" id="KW-0418">Kinase</keyword>
<dbReference type="PRINTS" id="PR00344">
    <property type="entry name" value="BCTRLSENSOR"/>
</dbReference>
<dbReference type="Gene3D" id="1.20.120.160">
    <property type="entry name" value="HPT domain"/>
    <property type="match status" value="1"/>
</dbReference>
<dbReference type="Pfam" id="PF00512">
    <property type="entry name" value="HisKA"/>
    <property type="match status" value="1"/>
</dbReference>
<keyword evidence="4" id="KW-1003">Cell membrane</keyword>
<evidence type="ECO:0000313" key="20">
    <source>
        <dbReference type="EMBL" id="WWY21692.1"/>
    </source>
</evidence>
<feature type="domain" description="Histidine kinase" evidence="17">
    <location>
        <begin position="497"/>
        <end position="715"/>
    </location>
</feature>
<dbReference type="CDD" id="cd00082">
    <property type="entry name" value="HisKA"/>
    <property type="match status" value="1"/>
</dbReference>
<dbReference type="Gene3D" id="3.40.50.2300">
    <property type="match status" value="1"/>
</dbReference>
<evidence type="ECO:0000256" key="15">
    <source>
        <dbReference type="PROSITE-ProRule" id="PRU00169"/>
    </source>
</evidence>
<dbReference type="InterPro" id="IPR004358">
    <property type="entry name" value="Sig_transdc_His_kin-like_C"/>
</dbReference>
<dbReference type="PROSITE" id="PS50110">
    <property type="entry name" value="RESPONSE_REGULATORY"/>
    <property type="match status" value="1"/>
</dbReference>
<dbReference type="CDD" id="cd16922">
    <property type="entry name" value="HATPase_EvgS-ArcB-TorS-like"/>
    <property type="match status" value="1"/>
</dbReference>
<dbReference type="SUPFAM" id="SSF47226">
    <property type="entry name" value="Histidine-containing phosphotransfer domain, HPT domain"/>
    <property type="match status" value="1"/>
</dbReference>
<dbReference type="Gene3D" id="3.30.565.10">
    <property type="entry name" value="Histidine kinase-like ATPase, C-terminal domain"/>
    <property type="match status" value="1"/>
</dbReference>
<keyword evidence="21" id="KW-1185">Reference proteome</keyword>
<dbReference type="PANTHER" id="PTHR43047:SF72">
    <property type="entry name" value="OSMOSENSING HISTIDINE PROTEIN KINASE SLN1"/>
    <property type="match status" value="1"/>
</dbReference>
<dbReference type="InterPro" id="IPR001789">
    <property type="entry name" value="Sig_transdc_resp-reg_receiver"/>
</dbReference>
<keyword evidence="13 16" id="KW-0472">Membrane</keyword>
<dbReference type="RefSeq" id="WP_223809638.1">
    <property type="nucleotide sequence ID" value="NZ_BQHU01000043.1"/>
</dbReference>
<keyword evidence="7" id="KW-0808">Transferase</keyword>
<evidence type="ECO:0000256" key="3">
    <source>
        <dbReference type="ARBA" id="ARBA00012438"/>
    </source>
</evidence>
<evidence type="ECO:0000259" key="18">
    <source>
        <dbReference type="PROSITE" id="PS50110"/>
    </source>
</evidence>
<dbReference type="EMBL" id="CP146691">
    <property type="protein sequence ID" value="WWY21692.1"/>
    <property type="molecule type" value="Genomic_DNA"/>
</dbReference>
<evidence type="ECO:0000256" key="2">
    <source>
        <dbReference type="ARBA" id="ARBA00004429"/>
    </source>
</evidence>
<dbReference type="SUPFAM" id="SSF52172">
    <property type="entry name" value="CheY-like"/>
    <property type="match status" value="1"/>
</dbReference>
<dbReference type="GO" id="GO:0005524">
    <property type="term" value="F:ATP binding"/>
    <property type="evidence" value="ECO:0007669"/>
    <property type="project" value="UniProtKB-KW"/>
</dbReference>
<keyword evidence="5" id="KW-0997">Cell inner membrane</keyword>